<keyword evidence="1" id="KW-1133">Transmembrane helix</keyword>
<feature type="transmembrane region" description="Helical" evidence="1">
    <location>
        <begin position="51"/>
        <end position="69"/>
    </location>
</feature>
<dbReference type="AlphaFoldDB" id="E0NUS6"/>
<evidence type="ECO:0000256" key="1">
    <source>
        <dbReference type="SAM" id="Phobius"/>
    </source>
</evidence>
<feature type="transmembrane region" description="Helical" evidence="1">
    <location>
        <begin position="157"/>
        <end position="177"/>
    </location>
</feature>
<comment type="caution">
    <text evidence="2">The sequence shown here is derived from an EMBL/GenBank/DDBJ whole genome shotgun (WGS) entry which is preliminary data.</text>
</comment>
<dbReference type="BioCyc" id="PMAR862515-HMP:GMOO-1957-MONOMER"/>
<name>E0NUS6_9BACT</name>
<dbReference type="Proteomes" id="UP000004394">
    <property type="component" value="Unassembled WGS sequence"/>
</dbReference>
<dbReference type="EMBL" id="AEEI01000053">
    <property type="protein sequence ID" value="EFM01183.1"/>
    <property type="molecule type" value="Genomic_DNA"/>
</dbReference>
<keyword evidence="1" id="KW-0472">Membrane</keyword>
<gene>
    <name evidence="2" type="ORF">HMPREF0658_1931</name>
</gene>
<feature type="transmembrane region" description="Helical" evidence="1">
    <location>
        <begin position="126"/>
        <end position="145"/>
    </location>
</feature>
<sequence length="205" mass="23961">MKTMKTNSNNKWDEMRSQLAILNDKIENETIVDDRHIRHSMKNKVAWIHRYVRFEIFVLLPLLLAAGAAEYCIFHFSMGFVAFALFFIAADVIFDYIVNTRKMSGIFEGNLIVARRQLIEIKRLRTLRIVISIPFTIIFILWLIYEVTAFTGYLDREFLLFLGIGLCVGAIFATVFFRSMQQTNNALIRQIDELTSEERETPTYN</sequence>
<evidence type="ECO:0000313" key="2">
    <source>
        <dbReference type="EMBL" id="EFM01183.1"/>
    </source>
</evidence>
<evidence type="ECO:0000313" key="3">
    <source>
        <dbReference type="Proteomes" id="UP000004394"/>
    </source>
</evidence>
<reference evidence="2" key="1">
    <citation type="submission" date="2010-07" db="EMBL/GenBank/DDBJ databases">
        <authorList>
            <person name="Muzny D."/>
            <person name="Qin X."/>
            <person name="Deng J."/>
            <person name="Jiang H."/>
            <person name="Liu Y."/>
            <person name="Qu J."/>
            <person name="Song X.-Z."/>
            <person name="Zhang L."/>
            <person name="Thornton R."/>
            <person name="Coyle M."/>
            <person name="Francisco L."/>
            <person name="Jackson L."/>
            <person name="Javaid M."/>
            <person name="Korchina V."/>
            <person name="Kovar C."/>
            <person name="Mata R."/>
            <person name="Mathew T."/>
            <person name="Ngo R."/>
            <person name="Nguyen L."/>
            <person name="Nguyen N."/>
            <person name="Okwuonu G."/>
            <person name="Ongeri F."/>
            <person name="Pham C."/>
            <person name="Simmons D."/>
            <person name="Wilczek-Boney K."/>
            <person name="Hale W."/>
            <person name="Jakkamsetti A."/>
            <person name="Pham P."/>
            <person name="Ruth R."/>
            <person name="San Lucas F."/>
            <person name="Warren J."/>
            <person name="Zhang J."/>
            <person name="Zhao Z."/>
            <person name="Zhou C."/>
            <person name="Zhu D."/>
            <person name="Lee S."/>
            <person name="Bess C."/>
            <person name="Blankenburg K."/>
            <person name="Forbes L."/>
            <person name="Fu Q."/>
            <person name="Gubbala S."/>
            <person name="Hirani K."/>
            <person name="Jayaseelan J.C."/>
            <person name="Lara F."/>
            <person name="Munidasa M."/>
            <person name="Palculict T."/>
            <person name="Patil S."/>
            <person name="Pu L.-L."/>
            <person name="Saada N."/>
            <person name="Tang L."/>
            <person name="Weissenberger G."/>
            <person name="Zhu Y."/>
            <person name="Hemphill L."/>
            <person name="Shang Y."/>
            <person name="Youmans B."/>
            <person name="Ayvaz T."/>
            <person name="Ross M."/>
            <person name="Santibanez J."/>
            <person name="Aqrawi P."/>
            <person name="Gross S."/>
            <person name="Joshi V."/>
            <person name="Fowler G."/>
            <person name="Nazareth L."/>
            <person name="Reid J."/>
            <person name="Worley K."/>
            <person name="Petrosino J."/>
            <person name="Highlander S."/>
            <person name="Gibbs R."/>
        </authorList>
    </citation>
    <scope>NUCLEOTIDE SEQUENCE [LARGE SCALE GENOMIC DNA]</scope>
    <source>
        <strain evidence="2">DSM 16973</strain>
    </source>
</reference>
<protein>
    <submittedName>
        <fullName evidence="2">Uncharacterized protein</fullName>
    </submittedName>
</protein>
<feature type="transmembrane region" description="Helical" evidence="1">
    <location>
        <begin position="75"/>
        <end position="98"/>
    </location>
</feature>
<accession>E0NUS6</accession>
<keyword evidence="3" id="KW-1185">Reference proteome</keyword>
<dbReference type="HOGENOM" id="CLU_116706_0_0_10"/>
<proteinExistence type="predicted"/>
<dbReference type="STRING" id="862515.HMPREF0658_1931"/>
<organism evidence="2 3">
    <name type="scientific">Hoylesella marshii DSM 16973 = JCM 13450</name>
    <dbReference type="NCBI Taxonomy" id="862515"/>
    <lineage>
        <taxon>Bacteria</taxon>
        <taxon>Pseudomonadati</taxon>
        <taxon>Bacteroidota</taxon>
        <taxon>Bacteroidia</taxon>
        <taxon>Bacteroidales</taxon>
        <taxon>Prevotellaceae</taxon>
        <taxon>Hoylesella</taxon>
    </lineage>
</organism>
<dbReference type="OrthoDB" id="10017971at2"/>
<keyword evidence="1" id="KW-0812">Transmembrane</keyword>